<dbReference type="OrthoDB" id="10016252at2759"/>
<dbReference type="PANTHER" id="PTHR43476">
    <property type="entry name" value="3-(3-HYDROXY-PHENYL)PROPIONATE/3-HYDROXYCINNAMIC ACID HYDROXYLASE"/>
    <property type="match status" value="1"/>
</dbReference>
<dbReference type="EMBL" id="CABFNO020001563">
    <property type="protein sequence ID" value="CAH0003201.1"/>
    <property type="molecule type" value="Genomic_DNA"/>
</dbReference>
<evidence type="ECO:0000256" key="2">
    <source>
        <dbReference type="ARBA" id="ARBA00022827"/>
    </source>
</evidence>
<dbReference type="GO" id="GO:0008688">
    <property type="term" value="F:3-(3-hydroxyphenyl)propionate hydroxylase activity"/>
    <property type="evidence" value="ECO:0007669"/>
    <property type="project" value="TreeGrafter"/>
</dbReference>
<comment type="caution">
    <text evidence="5">The sequence shown here is derived from an EMBL/GenBank/DDBJ whole genome shotgun (WGS) entry which is preliminary data.</text>
</comment>
<sequence>MVVNSSKGLKKVIVVGTGPTGLVLSLLLAKHGIQVECLDKNIELDDQPRATHYGPPANRVLAKVGLLDRIREYGIEVGGARWRKPDGTVLAKILNSNLGDNPDRISCLPLNKLCRLALDDLEKESLATIRWNHEVVEIRHDEDQAKLIVSTPDGAKEMTADYVVGCDGANSVIRKQLFGPDFPGYTWDLTIIATNVYYDFESCGWSDSNFVIHPENYFMAAHIQKDGLWRVSYGEVPGLTLEEYKKRQPAKYEAILPGNPKPGQYKITSFSPYKVHQRLAQKMRVGRFLLAGDSAHLCNPFGGMGLTGGLVDVGDLFDCLKGIHDGRATADILDKYDHYRREKYRQFINPVSESNLKRMRLNADEAEANDPGLKMMREADKSLESSKTFQLGVLGLAHDMTQYYNDNRQVV</sequence>
<dbReference type="AlphaFoldDB" id="A0A9N9YCT5"/>
<keyword evidence="3" id="KW-0560">Oxidoreductase</keyword>
<reference evidence="5 6" key="2">
    <citation type="submission" date="2021-10" db="EMBL/GenBank/DDBJ databases">
        <authorList>
            <person name="Piombo E."/>
        </authorList>
    </citation>
    <scope>NUCLEOTIDE SEQUENCE [LARGE SCALE GENOMIC DNA]</scope>
</reference>
<dbReference type="PRINTS" id="PR00420">
    <property type="entry name" value="RNGMNOXGNASE"/>
</dbReference>
<dbReference type="Gene3D" id="3.50.50.60">
    <property type="entry name" value="FAD/NAD(P)-binding domain"/>
    <property type="match status" value="1"/>
</dbReference>
<keyword evidence="6" id="KW-1185">Reference proteome</keyword>
<accession>A0A9N9YCT5</accession>
<dbReference type="InterPro" id="IPR036188">
    <property type="entry name" value="FAD/NAD-bd_sf"/>
</dbReference>
<dbReference type="GO" id="GO:0019622">
    <property type="term" value="P:3-(3-hydroxy)phenylpropionate catabolic process"/>
    <property type="evidence" value="ECO:0007669"/>
    <property type="project" value="TreeGrafter"/>
</dbReference>
<proteinExistence type="predicted"/>
<dbReference type="PANTHER" id="PTHR43476:SF3">
    <property type="entry name" value="FAD-BINDING MONOOXYGENASE"/>
    <property type="match status" value="1"/>
</dbReference>
<gene>
    <name evidence="5" type="ORF">CBYS24578_00011477</name>
</gene>
<keyword evidence="1" id="KW-0285">Flavoprotein</keyword>
<dbReference type="GO" id="GO:0071949">
    <property type="term" value="F:FAD binding"/>
    <property type="evidence" value="ECO:0007669"/>
    <property type="project" value="InterPro"/>
</dbReference>
<dbReference type="InterPro" id="IPR002938">
    <property type="entry name" value="FAD-bd"/>
</dbReference>
<evidence type="ECO:0000313" key="5">
    <source>
        <dbReference type="EMBL" id="CAH0003201.1"/>
    </source>
</evidence>
<organism evidence="5 6">
    <name type="scientific">Clonostachys byssicola</name>
    <dbReference type="NCBI Taxonomy" id="160290"/>
    <lineage>
        <taxon>Eukaryota</taxon>
        <taxon>Fungi</taxon>
        <taxon>Dikarya</taxon>
        <taxon>Ascomycota</taxon>
        <taxon>Pezizomycotina</taxon>
        <taxon>Sordariomycetes</taxon>
        <taxon>Hypocreomycetidae</taxon>
        <taxon>Hypocreales</taxon>
        <taxon>Bionectriaceae</taxon>
        <taxon>Clonostachys</taxon>
    </lineage>
</organism>
<evidence type="ECO:0000313" key="6">
    <source>
        <dbReference type="Proteomes" id="UP000754883"/>
    </source>
</evidence>
<dbReference type="InterPro" id="IPR050631">
    <property type="entry name" value="PheA/TfdB_FAD_monoxygenase"/>
</dbReference>
<dbReference type="SUPFAM" id="SSF51905">
    <property type="entry name" value="FAD/NAD(P)-binding domain"/>
    <property type="match status" value="1"/>
</dbReference>
<evidence type="ECO:0000256" key="3">
    <source>
        <dbReference type="ARBA" id="ARBA00023002"/>
    </source>
</evidence>
<feature type="domain" description="FAD-binding" evidence="4">
    <location>
        <begin position="11"/>
        <end position="346"/>
    </location>
</feature>
<dbReference type="Pfam" id="PF01494">
    <property type="entry name" value="FAD_binding_3"/>
    <property type="match status" value="1"/>
</dbReference>
<dbReference type="Gene3D" id="3.30.70.2450">
    <property type="match status" value="1"/>
</dbReference>
<keyword evidence="2" id="KW-0274">FAD</keyword>
<dbReference type="Proteomes" id="UP000754883">
    <property type="component" value="Unassembled WGS sequence"/>
</dbReference>
<reference evidence="6" key="1">
    <citation type="submission" date="2019-06" db="EMBL/GenBank/DDBJ databases">
        <authorList>
            <person name="Broberg M."/>
        </authorList>
    </citation>
    <scope>NUCLEOTIDE SEQUENCE [LARGE SCALE GENOMIC DNA]</scope>
</reference>
<evidence type="ECO:0000259" key="4">
    <source>
        <dbReference type="Pfam" id="PF01494"/>
    </source>
</evidence>
<evidence type="ECO:0000256" key="1">
    <source>
        <dbReference type="ARBA" id="ARBA00022630"/>
    </source>
</evidence>
<protein>
    <recommendedName>
        <fullName evidence="4">FAD-binding domain-containing protein</fullName>
    </recommendedName>
</protein>
<name>A0A9N9YCT5_9HYPO</name>